<dbReference type="InterPro" id="IPR040982">
    <property type="entry name" value="DNA_pol3_finger"/>
</dbReference>
<dbReference type="InterPro" id="IPR003141">
    <property type="entry name" value="Pol/His_phosphatase_N"/>
</dbReference>
<protein>
    <recommendedName>
        <fullName evidence="1">DNA-directed DNA polymerase</fullName>
        <ecNumber evidence="1">2.7.7.7</ecNumber>
    </recommendedName>
</protein>
<dbReference type="GO" id="GO:0006260">
    <property type="term" value="P:DNA replication"/>
    <property type="evidence" value="ECO:0007669"/>
    <property type="project" value="UniProtKB-KW"/>
</dbReference>
<comment type="caution">
    <text evidence="9">The sequence shown here is derived from an EMBL/GenBank/DDBJ whole genome shotgun (WGS) entry which is preliminary data.</text>
</comment>
<keyword evidence="5" id="KW-0540">Nuclease</keyword>
<evidence type="ECO:0000256" key="4">
    <source>
        <dbReference type="ARBA" id="ARBA00022705"/>
    </source>
</evidence>
<dbReference type="InterPro" id="IPR004013">
    <property type="entry name" value="PHP_dom"/>
</dbReference>
<keyword evidence="4" id="KW-0235">DNA replication</keyword>
<comment type="catalytic activity">
    <reaction evidence="7">
        <text>DNA(n) + a 2'-deoxyribonucleoside 5'-triphosphate = DNA(n+1) + diphosphate</text>
        <dbReference type="Rhea" id="RHEA:22508"/>
        <dbReference type="Rhea" id="RHEA-COMP:17339"/>
        <dbReference type="Rhea" id="RHEA-COMP:17340"/>
        <dbReference type="ChEBI" id="CHEBI:33019"/>
        <dbReference type="ChEBI" id="CHEBI:61560"/>
        <dbReference type="ChEBI" id="CHEBI:173112"/>
        <dbReference type="EC" id="2.7.7.7"/>
    </reaction>
</comment>
<dbReference type="NCBIfam" id="NF001688">
    <property type="entry name" value="PRK00448.1"/>
    <property type="match status" value="1"/>
</dbReference>
<dbReference type="EMBL" id="VSSQ01000205">
    <property type="protein sequence ID" value="MPL85388.1"/>
    <property type="molecule type" value="Genomic_DNA"/>
</dbReference>
<keyword evidence="3 9" id="KW-0548">Nucleotidyltransferase</keyword>
<dbReference type="EC" id="2.7.7.7" evidence="1"/>
<dbReference type="InterPro" id="IPR011708">
    <property type="entry name" value="DNA_pol3_alpha_NTPase_dom"/>
</dbReference>
<dbReference type="Gene3D" id="3.20.20.140">
    <property type="entry name" value="Metal-dependent hydrolases"/>
    <property type="match status" value="1"/>
</dbReference>
<keyword evidence="6" id="KW-0239">DNA-directed DNA polymerase</keyword>
<dbReference type="PANTHER" id="PTHR32294:SF5">
    <property type="entry name" value="DNA POLYMERASE III POLC-TYPE"/>
    <property type="match status" value="1"/>
</dbReference>
<organism evidence="9">
    <name type="scientific">bioreactor metagenome</name>
    <dbReference type="NCBI Taxonomy" id="1076179"/>
    <lineage>
        <taxon>unclassified sequences</taxon>
        <taxon>metagenomes</taxon>
        <taxon>ecological metagenomes</taxon>
    </lineage>
</organism>
<dbReference type="Gene3D" id="2.40.50.140">
    <property type="entry name" value="Nucleic acid-binding proteins"/>
    <property type="match status" value="1"/>
</dbReference>
<accession>A0A644V245</accession>
<dbReference type="Pfam" id="PF02811">
    <property type="entry name" value="PHP"/>
    <property type="match status" value="1"/>
</dbReference>
<dbReference type="SMART" id="SM00481">
    <property type="entry name" value="POLIIIAc"/>
    <property type="match status" value="1"/>
</dbReference>
<evidence type="ECO:0000313" key="9">
    <source>
        <dbReference type="EMBL" id="MPL85388.1"/>
    </source>
</evidence>
<dbReference type="PANTHER" id="PTHR32294">
    <property type="entry name" value="DNA POLYMERASE III SUBUNIT ALPHA"/>
    <property type="match status" value="1"/>
</dbReference>
<dbReference type="AlphaFoldDB" id="A0A644V245"/>
<dbReference type="GO" id="GO:0005737">
    <property type="term" value="C:cytoplasm"/>
    <property type="evidence" value="ECO:0007669"/>
    <property type="project" value="InterPro"/>
</dbReference>
<dbReference type="InterPro" id="IPR004805">
    <property type="entry name" value="DnaE2/DnaE/PolC"/>
</dbReference>
<dbReference type="Pfam" id="PF14579">
    <property type="entry name" value="HHH_6"/>
    <property type="match status" value="1"/>
</dbReference>
<dbReference type="Pfam" id="PF07733">
    <property type="entry name" value="DNA_pol3_alpha"/>
    <property type="match status" value="2"/>
</dbReference>
<name>A0A644V245_9ZZZZ</name>
<dbReference type="GO" id="GO:0003677">
    <property type="term" value="F:DNA binding"/>
    <property type="evidence" value="ECO:0007669"/>
    <property type="project" value="InterPro"/>
</dbReference>
<evidence type="ECO:0000259" key="8">
    <source>
        <dbReference type="SMART" id="SM00481"/>
    </source>
</evidence>
<dbReference type="Gene3D" id="1.10.150.870">
    <property type="match status" value="1"/>
</dbReference>
<dbReference type="Gene3D" id="3.30.1900.20">
    <property type="match status" value="2"/>
</dbReference>
<dbReference type="InterPro" id="IPR016195">
    <property type="entry name" value="Pol/histidinol_Pase-like"/>
</dbReference>
<gene>
    <name evidence="9" type="primary">polC_19</name>
    <name evidence="9" type="ORF">SDC9_31356</name>
</gene>
<dbReference type="GO" id="GO:0008408">
    <property type="term" value="F:3'-5' exonuclease activity"/>
    <property type="evidence" value="ECO:0007669"/>
    <property type="project" value="InterPro"/>
</dbReference>
<dbReference type="GO" id="GO:0003887">
    <property type="term" value="F:DNA-directed DNA polymerase activity"/>
    <property type="evidence" value="ECO:0007669"/>
    <property type="project" value="UniProtKB-KW"/>
</dbReference>
<dbReference type="InterPro" id="IPR044923">
    <property type="entry name" value="PolC_middle_finger_sf"/>
</dbReference>
<dbReference type="CDD" id="cd07435">
    <property type="entry name" value="PHP_PolIIIA_POLC"/>
    <property type="match status" value="1"/>
</dbReference>
<dbReference type="InterPro" id="IPR012340">
    <property type="entry name" value="NA-bd_OB-fold"/>
</dbReference>
<sequence>MSEKYKIIPNKSEFTSFLETLNASPGELAAVQNIVLVDVDVDSDQGTWTINYQKKNRDLRTELLAAVADKLTAACSLQGVAFLPCPEVDENRSKTTHYSEEYLEALKVVNGEAEPATGDRKILGNKITKKPRLMCDVTDEENNVVIEGTIVGFKERELRTGAVMLSILLKDKTDGLVAKKRFGEGKNKDELSKNLAECKAFMAKMPEGSNVCFMGNVRIDKFENDEAVMTDIRSITLMQKEERMDNSAVKRVELHCHTKMSKLDAVTPIKELVKTAMRWGHKALALTDHGVVQAFPFAYDEVAGKDFKLIFGVEGYLWPDENVKKTYHIIILAKTAEGLRNLYRLISMSHLQFFGGKPARPRMTRALIEQYREGLIIGSACAAGELFQAIINGASHDELLEIAKFYDYLEIQPTGNNQYLIREEKYPNITTKEDLENINKCIYDISKELGKLTVATCDVHFLNPEDADIRKILQAGQGYSDAEDQPPLFLRTTEEMLAEFNYLGQEKAYETVVTNPNLINEKIDSFKPVPDRDQLYSPIIPGAEKKIKDMTYDKAHELYGPELPTIVEERLKLELNSIIGNGFAVLYYIAHLLVKKSNDDGYMVGSRGSVGSSLVATMLNITEVNPLKPHYCCPKCYHSEFFEDGSVSSGFDLPVKMCPECGSEMVRDGHDIPFAVFMGFHGEKVPDIDLNFSGEYQPQAHKYTEELFGRDNVFRAGTLGTIAAKTAYGYVKKYFDGKGRHVRNAFVEGMIPGLVDVKRTTGQHPGGIMVLPRNLDIHYITPVQYPADDASSGIITTHFDYHSINDRLVKLDILGHDDPTVIKMLETMLNIDIKTIPIGDPETMSLFQNTKALGVTPEEIGSEVGTFGIPECGTQFVRQMIYDVQPKNFSDLLRISGYSHGTDVWLNNAQELIKEGKPTEDTISTRDDIMTSLINKGVEPSIAFSIMETCRKGKAHKNGLSDEQMAALEKAHVPDWYIKSCKTVQYLFPKAHAVAYVISAYRIAYCKVHHPKEFYAAYFSIRAPKFDYALVHKGKDFMKRYIKDVYAQNKKAKVNEKDTATYMELVIEMLARGYEFENIDLYRSDAHRFIVTDKGLLPPLGALAGIGDVAADGIAKARENGPFISREDLRTRAKIGNAVVEALAEIGILDELPATDQIELF</sequence>
<dbReference type="SUPFAM" id="SSF160975">
    <property type="entry name" value="AF1531-like"/>
    <property type="match status" value="1"/>
</dbReference>
<dbReference type="NCBIfam" id="TIGR01405">
    <property type="entry name" value="polC_Gram_pos"/>
    <property type="match status" value="1"/>
</dbReference>
<proteinExistence type="inferred from homology"/>
<evidence type="ECO:0000256" key="3">
    <source>
        <dbReference type="ARBA" id="ARBA00022695"/>
    </source>
</evidence>
<feature type="domain" description="Polymerase/histidinol phosphatase N-terminal" evidence="8">
    <location>
        <begin position="252"/>
        <end position="319"/>
    </location>
</feature>
<reference evidence="9" key="1">
    <citation type="submission" date="2019-08" db="EMBL/GenBank/DDBJ databases">
        <authorList>
            <person name="Kucharzyk K."/>
            <person name="Murdoch R.W."/>
            <person name="Higgins S."/>
            <person name="Loffler F."/>
        </authorList>
    </citation>
    <scope>NUCLEOTIDE SEQUENCE</scope>
</reference>
<dbReference type="InterPro" id="IPR029460">
    <property type="entry name" value="DNAPol_HHH"/>
</dbReference>
<dbReference type="Gene3D" id="1.10.150.700">
    <property type="entry name" value="PolC, middle finger domain"/>
    <property type="match status" value="2"/>
</dbReference>
<evidence type="ECO:0000256" key="2">
    <source>
        <dbReference type="ARBA" id="ARBA00022679"/>
    </source>
</evidence>
<dbReference type="Pfam" id="PF17657">
    <property type="entry name" value="DNA_pol3_finger"/>
    <property type="match status" value="1"/>
</dbReference>
<keyword evidence="5" id="KW-0378">Hydrolase</keyword>
<dbReference type="SUPFAM" id="SSF89550">
    <property type="entry name" value="PHP domain-like"/>
    <property type="match status" value="1"/>
</dbReference>
<evidence type="ECO:0000256" key="5">
    <source>
        <dbReference type="ARBA" id="ARBA00022839"/>
    </source>
</evidence>
<evidence type="ECO:0000256" key="1">
    <source>
        <dbReference type="ARBA" id="ARBA00012417"/>
    </source>
</evidence>
<dbReference type="HAMAP" id="MF_00356">
    <property type="entry name" value="DNApol_PolC"/>
    <property type="match status" value="1"/>
</dbReference>
<dbReference type="InterPro" id="IPR006308">
    <property type="entry name" value="Pol_III_a_PolC-type_gram_pos"/>
</dbReference>
<evidence type="ECO:0000256" key="7">
    <source>
        <dbReference type="ARBA" id="ARBA00049244"/>
    </source>
</evidence>
<keyword evidence="5" id="KW-0269">Exonuclease</keyword>
<evidence type="ECO:0000256" key="6">
    <source>
        <dbReference type="ARBA" id="ARBA00022932"/>
    </source>
</evidence>
<keyword evidence="2 9" id="KW-0808">Transferase</keyword>